<evidence type="ECO:0000256" key="11">
    <source>
        <dbReference type="RuleBase" id="RU363075"/>
    </source>
</evidence>
<dbReference type="InterPro" id="IPR005599">
    <property type="entry name" value="GPI_mannosylTrfase"/>
</dbReference>
<comment type="pathway">
    <text evidence="2">Glycolipid biosynthesis; glycosylphosphatidylinositol-anchor biosynthesis.</text>
</comment>
<dbReference type="Pfam" id="PF03901">
    <property type="entry name" value="Glyco_transf_22"/>
    <property type="match status" value="1"/>
</dbReference>
<keyword evidence="3" id="KW-0337">GPI-anchor biosynthesis</keyword>
<feature type="signal peptide" evidence="12">
    <location>
        <begin position="1"/>
        <end position="17"/>
    </location>
</feature>
<protein>
    <recommendedName>
        <fullName evidence="11">Mannosyltransferase</fullName>
        <ecNumber evidence="11">2.4.1.-</ecNumber>
    </recommendedName>
</protein>
<sequence length="532" mass="59721">MWRRTYFLLLLVRLWFALSPSYLHPDENFQGPEVIAGRVFGYPVHQTWEFTSKHPIRSSFPLWICYGIPMATLRGIGEGIAEEVPPYVVYWTLRVMMFVLSFVLEDWAILELVSPHQRSSASMLVASSYVTWTLQTHTFSNSLETLALIWSLGDPGGAPLQVANCAAKKRSSLSATAILGFISVFGFFNRITFPAYLIIPLLQLVPHFHRKPLSLIALLLSATITTIIAVISDTTFYHPDGLTLSTLVHRPVITPLNNFLYNSSAHNLAQHGLHPYYQHIIANLPQLIGPAFPLLIFNYRKNLRLAAALSGVALLSLFPHQEARFLLPAIPLILSSVRLPINPKIRRAWMFVWVTFNAAMGLLMGVYHQGGVIPAQMWIARSGEPAVTSVYWWKTYSPPVWLLNGKNEVINTVDLMGMKPDDMVGRVANGTSCSNAELDMGGKKGEREITYLVAPKSATFLDAFSNQWVDGDGKEKRAFKLEEVWSYKHHLNLDDMDFGDDGVLQTLQRVVGRRGIVVWKVQKDCGSDSKLL</sequence>
<keyword evidence="7 11" id="KW-0256">Endoplasmic reticulum</keyword>
<dbReference type="EMBL" id="JAGTJR010000032">
    <property type="protein sequence ID" value="KAH7038878.1"/>
    <property type="molecule type" value="Genomic_DNA"/>
</dbReference>
<keyword evidence="6 11" id="KW-0812">Transmembrane</keyword>
<comment type="subcellular location">
    <subcellularLocation>
        <location evidence="1 11">Endoplasmic reticulum membrane</location>
        <topology evidence="1 11">Multi-pass membrane protein</topology>
    </subcellularLocation>
</comment>
<organism evidence="13 14">
    <name type="scientific">Macrophomina phaseolina</name>
    <dbReference type="NCBI Taxonomy" id="35725"/>
    <lineage>
        <taxon>Eukaryota</taxon>
        <taxon>Fungi</taxon>
        <taxon>Dikarya</taxon>
        <taxon>Ascomycota</taxon>
        <taxon>Pezizomycotina</taxon>
        <taxon>Dothideomycetes</taxon>
        <taxon>Dothideomycetes incertae sedis</taxon>
        <taxon>Botryosphaeriales</taxon>
        <taxon>Botryosphaeriaceae</taxon>
        <taxon>Macrophomina</taxon>
    </lineage>
</organism>
<comment type="caution">
    <text evidence="11">Lacks conserved residue(s) required for the propagation of feature annotation.</text>
</comment>
<feature type="transmembrane region" description="Helical" evidence="11">
    <location>
        <begin position="348"/>
        <end position="367"/>
    </location>
</feature>
<evidence type="ECO:0000256" key="3">
    <source>
        <dbReference type="ARBA" id="ARBA00022502"/>
    </source>
</evidence>
<evidence type="ECO:0000313" key="14">
    <source>
        <dbReference type="Proteomes" id="UP000774617"/>
    </source>
</evidence>
<proteinExistence type="inferred from homology"/>
<evidence type="ECO:0000256" key="12">
    <source>
        <dbReference type="SAM" id="SignalP"/>
    </source>
</evidence>
<evidence type="ECO:0000256" key="4">
    <source>
        <dbReference type="ARBA" id="ARBA00022676"/>
    </source>
</evidence>
<keyword evidence="4 11" id="KW-0328">Glycosyltransferase</keyword>
<accession>A0ABQ8FZS7</accession>
<name>A0ABQ8FZS7_9PEZI</name>
<feature type="chain" id="PRO_5046418902" description="Mannosyltransferase" evidence="12">
    <location>
        <begin position="18"/>
        <end position="532"/>
    </location>
</feature>
<keyword evidence="5" id="KW-0808">Transferase</keyword>
<keyword evidence="14" id="KW-1185">Reference proteome</keyword>
<comment type="caution">
    <text evidence="13">The sequence shown here is derived from an EMBL/GenBank/DDBJ whole genome shotgun (WGS) entry which is preliminary data.</text>
</comment>
<dbReference type="Proteomes" id="UP000774617">
    <property type="component" value="Unassembled WGS sequence"/>
</dbReference>
<evidence type="ECO:0000256" key="2">
    <source>
        <dbReference type="ARBA" id="ARBA00004687"/>
    </source>
</evidence>
<dbReference type="PANTHER" id="PTHR22760:SF3">
    <property type="entry name" value="GPI MANNOSYLTRANSFERASE 4"/>
    <property type="match status" value="1"/>
</dbReference>
<keyword evidence="8 11" id="KW-1133">Transmembrane helix</keyword>
<evidence type="ECO:0000256" key="9">
    <source>
        <dbReference type="ARBA" id="ARBA00023136"/>
    </source>
</evidence>
<reference evidence="13 14" key="1">
    <citation type="journal article" date="2021" name="Nat. Commun.">
        <title>Genetic determinants of endophytism in the Arabidopsis root mycobiome.</title>
        <authorList>
            <person name="Mesny F."/>
            <person name="Miyauchi S."/>
            <person name="Thiergart T."/>
            <person name="Pickel B."/>
            <person name="Atanasova L."/>
            <person name="Karlsson M."/>
            <person name="Huettel B."/>
            <person name="Barry K.W."/>
            <person name="Haridas S."/>
            <person name="Chen C."/>
            <person name="Bauer D."/>
            <person name="Andreopoulos W."/>
            <person name="Pangilinan J."/>
            <person name="LaButti K."/>
            <person name="Riley R."/>
            <person name="Lipzen A."/>
            <person name="Clum A."/>
            <person name="Drula E."/>
            <person name="Henrissat B."/>
            <person name="Kohler A."/>
            <person name="Grigoriev I.V."/>
            <person name="Martin F.M."/>
            <person name="Hacquard S."/>
        </authorList>
    </citation>
    <scope>NUCLEOTIDE SEQUENCE [LARGE SCALE GENOMIC DNA]</scope>
    <source>
        <strain evidence="13 14">MPI-SDFR-AT-0080</strain>
    </source>
</reference>
<evidence type="ECO:0000313" key="13">
    <source>
        <dbReference type="EMBL" id="KAH7038878.1"/>
    </source>
</evidence>
<evidence type="ECO:0000256" key="1">
    <source>
        <dbReference type="ARBA" id="ARBA00004477"/>
    </source>
</evidence>
<evidence type="ECO:0000256" key="10">
    <source>
        <dbReference type="ARBA" id="ARBA00038466"/>
    </source>
</evidence>
<feature type="transmembrane region" description="Helical" evidence="11">
    <location>
        <begin position="213"/>
        <end position="232"/>
    </location>
</feature>
<keyword evidence="12" id="KW-0732">Signal</keyword>
<evidence type="ECO:0000256" key="8">
    <source>
        <dbReference type="ARBA" id="ARBA00022989"/>
    </source>
</evidence>
<evidence type="ECO:0000256" key="7">
    <source>
        <dbReference type="ARBA" id="ARBA00022824"/>
    </source>
</evidence>
<feature type="transmembrane region" description="Helical" evidence="11">
    <location>
        <begin position="178"/>
        <end position="201"/>
    </location>
</feature>
<feature type="transmembrane region" description="Helical" evidence="11">
    <location>
        <begin position="276"/>
        <end position="296"/>
    </location>
</feature>
<gene>
    <name evidence="13" type="ORF">B0J12DRAFT_764693</name>
</gene>
<comment type="similarity">
    <text evidence="10">Belongs to the glycosyltransferase 22 family. PIGZ subfamily.</text>
</comment>
<dbReference type="GO" id="GO:0016757">
    <property type="term" value="F:glycosyltransferase activity"/>
    <property type="evidence" value="ECO:0007669"/>
    <property type="project" value="UniProtKB-KW"/>
</dbReference>
<dbReference type="EC" id="2.4.1.-" evidence="11"/>
<evidence type="ECO:0000256" key="5">
    <source>
        <dbReference type="ARBA" id="ARBA00022679"/>
    </source>
</evidence>
<keyword evidence="9 11" id="KW-0472">Membrane</keyword>
<evidence type="ECO:0000256" key="6">
    <source>
        <dbReference type="ARBA" id="ARBA00022692"/>
    </source>
</evidence>
<dbReference type="PANTHER" id="PTHR22760">
    <property type="entry name" value="GLYCOSYLTRANSFERASE"/>
    <property type="match status" value="1"/>
</dbReference>